<dbReference type="RefSeq" id="XP_004989669.1">
    <property type="nucleotide sequence ID" value="XM_004989612.1"/>
</dbReference>
<dbReference type="OrthoDB" id="17800at2759"/>
<dbReference type="AlphaFoldDB" id="F2UMJ7"/>
<dbReference type="KEGG" id="sre:PTSG_09412"/>
<dbReference type="Pfam" id="PF10856">
    <property type="entry name" value="DUF2678"/>
    <property type="match status" value="1"/>
</dbReference>
<proteinExistence type="predicted"/>
<name>F2UMJ7_SALR5</name>
<dbReference type="OMA" id="HATTHSH"/>
<dbReference type="InterPro" id="IPR022564">
    <property type="entry name" value="DUF2678"/>
</dbReference>
<protein>
    <submittedName>
        <fullName evidence="2">Uncharacterized protein</fullName>
    </submittedName>
</protein>
<sequence length="130" mass="14417">MVGYHDDDASVALFGPDPKSVQRTNYICAAVTVAAVTATIAFAFTRDSLEIIHIFFAVGVVLVAIPEFVLVLWYREGDLPPRFRYLIAYITCSIVVLCISSIVYFRRVHATTHSHCPPCHNGTNTSVPWT</sequence>
<feature type="transmembrane region" description="Helical" evidence="1">
    <location>
        <begin position="51"/>
        <end position="74"/>
    </location>
</feature>
<evidence type="ECO:0000256" key="1">
    <source>
        <dbReference type="SAM" id="Phobius"/>
    </source>
</evidence>
<keyword evidence="1" id="KW-1133">Transmembrane helix</keyword>
<dbReference type="PANTHER" id="PTHR28603:SF1">
    <property type="entry name" value="TRANSMEMBRANE PROTEIN 243"/>
    <property type="match status" value="1"/>
</dbReference>
<dbReference type="InParanoid" id="F2UMJ7"/>
<feature type="transmembrane region" description="Helical" evidence="1">
    <location>
        <begin position="86"/>
        <end position="105"/>
    </location>
</feature>
<dbReference type="GeneID" id="16070220"/>
<gene>
    <name evidence="2" type="ORF">PTSG_09412</name>
</gene>
<evidence type="ECO:0000313" key="3">
    <source>
        <dbReference type="Proteomes" id="UP000007799"/>
    </source>
</evidence>
<dbReference type="Proteomes" id="UP000007799">
    <property type="component" value="Unassembled WGS sequence"/>
</dbReference>
<evidence type="ECO:0000313" key="2">
    <source>
        <dbReference type="EMBL" id="EGD78346.1"/>
    </source>
</evidence>
<keyword evidence="3" id="KW-1185">Reference proteome</keyword>
<dbReference type="PANTHER" id="PTHR28603">
    <property type="entry name" value="TRANSMEMBRANE PROTEIN 243"/>
    <property type="match status" value="1"/>
</dbReference>
<organism evidence="2 3">
    <name type="scientific">Salpingoeca rosetta (strain ATCC 50818 / BSB-021)</name>
    <dbReference type="NCBI Taxonomy" id="946362"/>
    <lineage>
        <taxon>Eukaryota</taxon>
        <taxon>Choanoflagellata</taxon>
        <taxon>Craspedida</taxon>
        <taxon>Salpingoecidae</taxon>
        <taxon>Salpingoeca</taxon>
    </lineage>
</organism>
<dbReference type="FunCoup" id="F2UMJ7">
    <property type="interactions" value="7"/>
</dbReference>
<dbReference type="EMBL" id="GL832982">
    <property type="protein sequence ID" value="EGD78346.1"/>
    <property type="molecule type" value="Genomic_DNA"/>
</dbReference>
<keyword evidence="1" id="KW-0812">Transmembrane</keyword>
<accession>F2UMJ7</accession>
<keyword evidence="1" id="KW-0472">Membrane</keyword>
<feature type="transmembrane region" description="Helical" evidence="1">
    <location>
        <begin position="24"/>
        <end position="44"/>
    </location>
</feature>
<reference evidence="2" key="1">
    <citation type="submission" date="2009-08" db="EMBL/GenBank/DDBJ databases">
        <title>Annotation of Salpingoeca rosetta.</title>
        <authorList>
            <consortium name="The Broad Institute Genome Sequencing Platform"/>
            <person name="Russ C."/>
            <person name="Cuomo C."/>
            <person name="Burger G."/>
            <person name="Gray M.W."/>
            <person name="Holland P.W.H."/>
            <person name="King N."/>
            <person name="Lang F.B.F."/>
            <person name="Roger A.J."/>
            <person name="Ruiz-Trillo I."/>
            <person name="Young S.K."/>
            <person name="Zeng Q."/>
            <person name="Gargeya S."/>
            <person name="Alvarado L."/>
            <person name="Berlin A."/>
            <person name="Chapman S.B."/>
            <person name="Chen Z."/>
            <person name="Freedman E."/>
            <person name="Gellesch M."/>
            <person name="Goldberg J."/>
            <person name="Griggs A."/>
            <person name="Gujja S."/>
            <person name="Heilman E."/>
            <person name="Heiman D."/>
            <person name="Howarth C."/>
            <person name="Mehta T."/>
            <person name="Neiman D."/>
            <person name="Pearson M."/>
            <person name="Roberts A."/>
            <person name="Saif S."/>
            <person name="Shea T."/>
            <person name="Shenoy N."/>
            <person name="Sisk P."/>
            <person name="Stolte C."/>
            <person name="Sykes S."/>
            <person name="White J."/>
            <person name="Yandava C."/>
            <person name="Haas B."/>
            <person name="Nusbaum C."/>
            <person name="Birren B."/>
        </authorList>
    </citation>
    <scope>NUCLEOTIDE SEQUENCE</scope>
    <source>
        <strain evidence="2">ATCC 50818</strain>
    </source>
</reference>